<dbReference type="PANTHER" id="PTHR39173">
    <property type="entry name" value="ACETYLTRANSFERASE"/>
    <property type="match status" value="1"/>
</dbReference>
<protein>
    <submittedName>
        <fullName evidence="2">Acetyltransferase (GNAT) family protein</fullName>
    </submittedName>
</protein>
<name>A0A1B2A9Q4_9SPHN</name>
<reference evidence="2 3" key="1">
    <citation type="submission" date="2016-07" db="EMBL/GenBank/DDBJ databases">
        <title>Complete genome sequence of Altererythrobacter dongtanensis KCTC 22672, a type strain with esterase isolated from tidal flat.</title>
        <authorList>
            <person name="Cheng H."/>
            <person name="Wu Y.-H."/>
            <person name="Zhou P."/>
            <person name="Huo Y.-Y."/>
            <person name="Wang C.-S."/>
            <person name="Xu X.-W."/>
        </authorList>
    </citation>
    <scope>NUCLEOTIDE SEQUENCE [LARGE SCALE GENOMIC DNA]</scope>
    <source>
        <strain evidence="2 3">KCTC 22672</strain>
    </source>
</reference>
<keyword evidence="2" id="KW-0808">Transferase</keyword>
<dbReference type="STRING" id="692370.A6F68_00337"/>
<dbReference type="Gene3D" id="3.40.630.30">
    <property type="match status" value="1"/>
</dbReference>
<sequence>MHLVHPSAAMLPSFIDALEKGWSPRNVDSERARLATLARIEAGREAFLAEFVDGATDGPPIELPDGRTVPRLPDLVRWMWDGEFCGVINLRWQEGTDALPPHTLGHVGYAVVPWKRGRGYASAALRGILPLARSVGLRRIELTTTADNVASIRTILNAGGRHVRDMTDVVHHAPDEIVGLYEIEL</sequence>
<dbReference type="InterPro" id="IPR016181">
    <property type="entry name" value="Acyl_CoA_acyltransferase"/>
</dbReference>
<organism evidence="2 3">
    <name type="scientific">Tsuneonella dongtanensis</name>
    <dbReference type="NCBI Taxonomy" id="692370"/>
    <lineage>
        <taxon>Bacteria</taxon>
        <taxon>Pseudomonadati</taxon>
        <taxon>Pseudomonadota</taxon>
        <taxon>Alphaproteobacteria</taxon>
        <taxon>Sphingomonadales</taxon>
        <taxon>Erythrobacteraceae</taxon>
        <taxon>Tsuneonella</taxon>
    </lineage>
</organism>
<dbReference type="PROSITE" id="PS51186">
    <property type="entry name" value="GNAT"/>
    <property type="match status" value="1"/>
</dbReference>
<dbReference type="CDD" id="cd04301">
    <property type="entry name" value="NAT_SF"/>
    <property type="match status" value="1"/>
</dbReference>
<evidence type="ECO:0000313" key="2">
    <source>
        <dbReference type="EMBL" id="ANY18872.1"/>
    </source>
</evidence>
<evidence type="ECO:0000259" key="1">
    <source>
        <dbReference type="PROSITE" id="PS51186"/>
    </source>
</evidence>
<gene>
    <name evidence="2" type="ORF">A6F68_00337</name>
</gene>
<dbReference type="Pfam" id="PF00583">
    <property type="entry name" value="Acetyltransf_1"/>
    <property type="match status" value="1"/>
</dbReference>
<dbReference type="SUPFAM" id="SSF55729">
    <property type="entry name" value="Acyl-CoA N-acyltransferases (Nat)"/>
    <property type="match status" value="1"/>
</dbReference>
<accession>A0A1B2A9Q4</accession>
<feature type="domain" description="N-acetyltransferase" evidence="1">
    <location>
        <begin position="30"/>
        <end position="184"/>
    </location>
</feature>
<dbReference type="EMBL" id="CP016591">
    <property type="protein sequence ID" value="ANY18872.1"/>
    <property type="molecule type" value="Genomic_DNA"/>
</dbReference>
<dbReference type="PANTHER" id="PTHR39173:SF1">
    <property type="entry name" value="ACETYLTRANSFERASE"/>
    <property type="match status" value="1"/>
</dbReference>
<keyword evidence="3" id="KW-1185">Reference proteome</keyword>
<dbReference type="KEGG" id="ado:A6F68_00337"/>
<dbReference type="AlphaFoldDB" id="A0A1B2A9Q4"/>
<evidence type="ECO:0000313" key="3">
    <source>
        <dbReference type="Proteomes" id="UP000092932"/>
    </source>
</evidence>
<dbReference type="GO" id="GO:0016747">
    <property type="term" value="F:acyltransferase activity, transferring groups other than amino-acyl groups"/>
    <property type="evidence" value="ECO:0007669"/>
    <property type="project" value="InterPro"/>
</dbReference>
<dbReference type="Proteomes" id="UP000092932">
    <property type="component" value="Chromosome"/>
</dbReference>
<dbReference type="InterPro" id="IPR000182">
    <property type="entry name" value="GNAT_dom"/>
</dbReference>
<proteinExistence type="predicted"/>